<keyword evidence="3" id="KW-1185">Reference proteome</keyword>
<dbReference type="InterPro" id="IPR036249">
    <property type="entry name" value="Thioredoxin-like_sf"/>
</dbReference>
<organism evidence="2 3">
    <name type="scientific">Lentibacter phage vB_LenP_ICBM2</name>
    <dbReference type="NCBI Taxonomy" id="2847823"/>
    <lineage>
        <taxon>Viruses</taxon>
        <taxon>Duplodnaviria</taxon>
        <taxon>Heunggongvirae</taxon>
        <taxon>Uroviricota</taxon>
        <taxon>Caudoviricetes</taxon>
        <taxon>Zobellviridae</taxon>
        <taxon>Cobavirinae</taxon>
        <taxon>Veravirus</taxon>
        <taxon>Veravirus septentrionalis</taxon>
    </lineage>
</organism>
<protein>
    <submittedName>
        <fullName evidence="2">Glutaredoxin</fullName>
    </submittedName>
</protein>
<sequence>MGVDLGTPEHVYKLLTYLAYHIWKVLMYTIITKNQCNFCDTAKALLVGADKQFRVINVQDPEKKWVLTLLKQAGYTTVPQIIDPDGKLIGGYTELKEYFNVTSSS</sequence>
<evidence type="ECO:0000313" key="3">
    <source>
        <dbReference type="Proteomes" id="UP000273515"/>
    </source>
</evidence>
<dbReference type="Pfam" id="PF00462">
    <property type="entry name" value="Glutaredoxin"/>
    <property type="match status" value="1"/>
</dbReference>
<reference evidence="3" key="1">
    <citation type="submission" date="2017-07" db="EMBL/GenBank/DDBJ databases">
        <title>Cobaviruses - a newly discovered phage group infecting protist-associated Rhodobacteraceae is ubiquitous in highly productive marine areas.</title>
        <authorList>
            <person name="Bischoff V."/>
            <person name="Bunk B."/>
            <person name="Meier-Kolthoff J."/>
            <person name="Sproer C."/>
            <person name="Poehlein A."/>
            <person name="Dogs M."/>
            <person name="Daniel R."/>
            <person name="Overmann J."/>
            <person name="Goker M."/>
            <person name="Simon M."/>
            <person name="Brinkhoff T."/>
            <person name="Moraru C."/>
        </authorList>
    </citation>
    <scope>NUCLEOTIDE SEQUENCE [LARGE SCALE GENOMIC DNA]</scope>
</reference>
<dbReference type="InterPro" id="IPR002109">
    <property type="entry name" value="Glutaredoxin"/>
</dbReference>
<dbReference type="PROSITE" id="PS51354">
    <property type="entry name" value="GLUTAREDOXIN_2"/>
    <property type="match status" value="1"/>
</dbReference>
<name>A0A3G2YRI9_9CAUD</name>
<dbReference type="Proteomes" id="UP000273515">
    <property type="component" value="Segment"/>
</dbReference>
<dbReference type="EMBL" id="MF431616">
    <property type="protein sequence ID" value="AYP28087.1"/>
    <property type="molecule type" value="Genomic_DNA"/>
</dbReference>
<feature type="domain" description="Glutaredoxin" evidence="1">
    <location>
        <begin position="29"/>
        <end position="82"/>
    </location>
</feature>
<gene>
    <name evidence="2" type="ORF">vBLenPICBM2__26</name>
</gene>
<evidence type="ECO:0000313" key="2">
    <source>
        <dbReference type="EMBL" id="AYP28087.1"/>
    </source>
</evidence>
<dbReference type="Gene3D" id="3.40.30.10">
    <property type="entry name" value="Glutaredoxin"/>
    <property type="match status" value="1"/>
</dbReference>
<proteinExistence type="predicted"/>
<accession>A0A3G2YRI9</accession>
<evidence type="ECO:0000259" key="1">
    <source>
        <dbReference type="Pfam" id="PF00462"/>
    </source>
</evidence>
<reference evidence="2 3" key="2">
    <citation type="journal article" date="2019" name="ISME J.">
        <title>Cobaviruses - a new globally distributed phage group infecting Rhodobacteraceae in marine ecosystems.</title>
        <authorList>
            <person name="Bischoff V."/>
            <person name="Bunk B."/>
            <person name="Meier-Kolthoff J.P."/>
            <person name="Sproer C."/>
            <person name="Poehlein A."/>
            <person name="Dogs M."/>
            <person name="Nguyen M."/>
            <person name="Petersen J."/>
            <person name="Daniel R."/>
            <person name="Overmann J."/>
            <person name="Goker M."/>
            <person name="Simon M."/>
            <person name="Brinkhoff T."/>
            <person name="Moraru C."/>
        </authorList>
    </citation>
    <scope>NUCLEOTIDE SEQUENCE [LARGE SCALE GENOMIC DNA]</scope>
</reference>
<dbReference type="SUPFAM" id="SSF52833">
    <property type="entry name" value="Thioredoxin-like"/>
    <property type="match status" value="1"/>
</dbReference>